<dbReference type="PANTHER" id="PTHR12111">
    <property type="entry name" value="SPLICING FACTOR YJU2"/>
    <property type="match status" value="1"/>
</dbReference>
<dbReference type="PANTHER" id="PTHR12111:SF2">
    <property type="entry name" value="SPLICING FACTOR YJU2B-RELATED"/>
    <property type="match status" value="1"/>
</dbReference>
<feature type="compositionally biased region" description="Polar residues" evidence="2">
    <location>
        <begin position="268"/>
        <end position="291"/>
    </location>
</feature>
<gene>
    <name evidence="3" type="primary">EOG090X0DK6</name>
</gene>
<feature type="compositionally biased region" description="Basic and acidic residues" evidence="2">
    <location>
        <begin position="241"/>
        <end position="252"/>
    </location>
</feature>
<comment type="similarity">
    <text evidence="1">Belongs to the CWC16 family.</text>
</comment>
<dbReference type="GO" id="GO:0005684">
    <property type="term" value="C:U2-type spliceosomal complex"/>
    <property type="evidence" value="ECO:0007669"/>
    <property type="project" value="TreeGrafter"/>
</dbReference>
<name>A0A4Y7LZV0_9CRUS</name>
<dbReference type="InterPro" id="IPR007590">
    <property type="entry name" value="Saf4/Yju2"/>
</dbReference>
<organism evidence="3">
    <name type="scientific">Daphnia barbata</name>
    <dbReference type="NCBI Taxonomy" id="414587"/>
    <lineage>
        <taxon>Eukaryota</taxon>
        <taxon>Metazoa</taxon>
        <taxon>Ecdysozoa</taxon>
        <taxon>Arthropoda</taxon>
        <taxon>Crustacea</taxon>
        <taxon>Branchiopoda</taxon>
        <taxon>Diplostraca</taxon>
        <taxon>Cladocera</taxon>
        <taxon>Anomopoda</taxon>
        <taxon>Daphniidae</taxon>
        <taxon>Daphnia</taxon>
    </lineage>
</organism>
<feature type="compositionally biased region" description="Polar residues" evidence="2">
    <location>
        <begin position="309"/>
        <end position="324"/>
    </location>
</feature>
<dbReference type="AlphaFoldDB" id="A0A4Y7LZV0"/>
<dbReference type="GO" id="GO:0000398">
    <property type="term" value="P:mRNA splicing, via spliceosome"/>
    <property type="evidence" value="ECO:0007669"/>
    <property type="project" value="InterPro"/>
</dbReference>
<proteinExistence type="evidence at transcript level"/>
<evidence type="ECO:0000256" key="2">
    <source>
        <dbReference type="SAM" id="MobiDB-lite"/>
    </source>
</evidence>
<reference evidence="3" key="1">
    <citation type="submission" date="2018-08" db="EMBL/GenBank/DDBJ databases">
        <authorList>
            <person name="Cornetti L."/>
        </authorList>
    </citation>
    <scope>NUCLEOTIDE SEQUENCE</scope>
    <source>
        <strain evidence="3">ZW-BAR-1</strain>
    </source>
</reference>
<evidence type="ECO:0000256" key="1">
    <source>
        <dbReference type="ARBA" id="ARBA00005595"/>
    </source>
</evidence>
<dbReference type="EMBL" id="LR004822">
    <property type="protein sequence ID" value="SVE74441.1"/>
    <property type="molecule type" value="mRNA"/>
</dbReference>
<dbReference type="GO" id="GO:0071014">
    <property type="term" value="C:post-mRNA release spliceosomal complex"/>
    <property type="evidence" value="ECO:0007669"/>
    <property type="project" value="TreeGrafter"/>
</dbReference>
<evidence type="ECO:0000313" key="3">
    <source>
        <dbReference type="EMBL" id="SVE74441.1"/>
    </source>
</evidence>
<accession>A0A4Y7LZV0</accession>
<sequence length="343" mass="39007">MGERKGVNKYYPPDWRPEMGSINKYHGTHALRERANKLHLGILIIRFEMPYNIWCDGCPDKSIPIGMGVRYNAEKTKVGMYYSTPIYQFRFKCHLCPNYIVMKTDPGNLDYVIVSGARRQERRWDPLENEQVVPEEKSVSQKLAADAMFKLEHGEKDALKSKTAAPVIDRLQDHRERWRDDYRTNRLLRDQFRAAKKDLKAKAAIDAALLSKASLDIKLLPQSEDDKKIAALLRLNPTQTPEERQQEVRQTIDSRSLFASTDGDDSISRTGLVTNPFEKNSQTRSSSSVLTRQKLGVCLKSKEMRETNDIPTLPSTSSSAKVGTSQLVSLCNYTSSSSEEDSQ</sequence>
<protein>
    <submittedName>
        <fullName evidence="3">EOG090X0DK6</fullName>
    </submittedName>
</protein>
<dbReference type="Pfam" id="PF04502">
    <property type="entry name" value="Saf4_Yju2"/>
    <property type="match status" value="1"/>
</dbReference>
<feature type="region of interest" description="Disordered" evidence="2">
    <location>
        <begin position="236"/>
        <end position="324"/>
    </location>
</feature>